<sequence length="161" mass="18233">MFTRNHEIQKMLHYLVTSQNYPAFINIQHQVEEFAKTEDISALCGKKPHPLHTWLTKNVLAIVKVELFAFICALFVVSSAALFFNLTAGVWLLLVMVSLLFSIWVSGLAGFELLQHYLQCQDATQDSESLLALYVEISDQELPHLTTLLEQPNSVTVVKLD</sequence>
<dbReference type="AlphaFoldDB" id="A0A5S3XNL2"/>
<evidence type="ECO:0000313" key="3">
    <source>
        <dbReference type="EMBL" id="TMP56297.1"/>
    </source>
</evidence>
<feature type="transmembrane region" description="Helical" evidence="1">
    <location>
        <begin position="67"/>
        <end position="84"/>
    </location>
</feature>
<evidence type="ECO:0000256" key="1">
    <source>
        <dbReference type="SAM" id="Phobius"/>
    </source>
</evidence>
<evidence type="ECO:0000313" key="5">
    <source>
        <dbReference type="Proteomes" id="UP000307706"/>
    </source>
</evidence>
<protein>
    <submittedName>
        <fullName evidence="3">Uncharacterized protein</fullName>
    </submittedName>
</protein>
<reference evidence="4 5" key="1">
    <citation type="submission" date="2017-12" db="EMBL/GenBank/DDBJ databases">
        <authorList>
            <person name="Paulsen S."/>
            <person name="Gram L.K."/>
        </authorList>
    </citation>
    <scope>NUCLEOTIDE SEQUENCE [LARGE SCALE GENOMIC DNA]</scope>
    <source>
        <strain evidence="3 5">S2231</strain>
        <strain evidence="2 4">S2233</strain>
    </source>
</reference>
<name>A0A5S3XNL2_9GAMM</name>
<reference evidence="5" key="2">
    <citation type="submission" date="2019-06" db="EMBL/GenBank/DDBJ databases">
        <title>Co-occurence of chitin degradation, pigmentation and bioactivity in marine Pseudoalteromonas.</title>
        <authorList>
            <person name="Sonnenschein E.C."/>
            <person name="Bech P.K."/>
        </authorList>
    </citation>
    <scope>NUCLEOTIDE SEQUENCE [LARGE SCALE GENOMIC DNA]</scope>
    <source>
        <strain evidence="5">S2231</strain>
    </source>
</reference>
<comment type="caution">
    <text evidence="3">The sequence shown here is derived from an EMBL/GenBank/DDBJ whole genome shotgun (WGS) entry which is preliminary data.</text>
</comment>
<organism evidence="3 5">
    <name type="scientific">Pseudoalteromonas citrea</name>
    <dbReference type="NCBI Taxonomy" id="43655"/>
    <lineage>
        <taxon>Bacteria</taxon>
        <taxon>Pseudomonadati</taxon>
        <taxon>Pseudomonadota</taxon>
        <taxon>Gammaproteobacteria</taxon>
        <taxon>Alteromonadales</taxon>
        <taxon>Pseudoalteromonadaceae</taxon>
        <taxon>Pseudoalteromonas</taxon>
    </lineage>
</organism>
<feature type="transmembrane region" description="Helical" evidence="1">
    <location>
        <begin position="90"/>
        <end position="111"/>
    </location>
</feature>
<dbReference type="OrthoDB" id="6295063at2"/>
<dbReference type="Proteomes" id="UP000307706">
    <property type="component" value="Unassembled WGS sequence"/>
</dbReference>
<keyword evidence="1" id="KW-0812">Transmembrane</keyword>
<keyword evidence="1" id="KW-0472">Membrane</keyword>
<evidence type="ECO:0000313" key="4">
    <source>
        <dbReference type="Proteomes" id="UP000305730"/>
    </source>
</evidence>
<keyword evidence="4" id="KW-1185">Reference proteome</keyword>
<accession>A0A5S3XNL2</accession>
<gene>
    <name evidence="3" type="ORF">CWB96_15395</name>
    <name evidence="2" type="ORF">CWB97_12785</name>
</gene>
<dbReference type="Proteomes" id="UP000305730">
    <property type="component" value="Unassembled WGS sequence"/>
</dbReference>
<dbReference type="EMBL" id="PNCK01000044">
    <property type="protein sequence ID" value="TMP42017.1"/>
    <property type="molecule type" value="Genomic_DNA"/>
</dbReference>
<reference evidence="3" key="3">
    <citation type="submission" date="2019-09" db="EMBL/GenBank/DDBJ databases">
        <title>Co-occurence of chitin degradation, pigmentation and bioactivity in marine Pseudoalteromonas.</title>
        <authorList>
            <person name="Sonnenschein E.C."/>
            <person name="Bech P.K."/>
        </authorList>
    </citation>
    <scope>NUCLEOTIDE SEQUENCE</scope>
    <source>
        <strain evidence="3">S2231</strain>
        <strain evidence="2 4">S2233</strain>
    </source>
</reference>
<proteinExistence type="predicted"/>
<dbReference type="RefSeq" id="WP_138597324.1">
    <property type="nucleotide sequence ID" value="NZ_PNCK01000044.1"/>
</dbReference>
<dbReference type="EMBL" id="PNCL01000086">
    <property type="protein sequence ID" value="TMP56297.1"/>
    <property type="molecule type" value="Genomic_DNA"/>
</dbReference>
<keyword evidence="1" id="KW-1133">Transmembrane helix</keyword>
<evidence type="ECO:0000313" key="2">
    <source>
        <dbReference type="EMBL" id="TMP42017.1"/>
    </source>
</evidence>